<name>A0ACC2PBL2_9HYME</name>
<dbReference type="EMBL" id="CM056742">
    <property type="protein sequence ID" value="KAJ8680478.1"/>
    <property type="molecule type" value="Genomic_DNA"/>
</dbReference>
<gene>
    <name evidence="1" type="ORF">QAD02_016265</name>
</gene>
<comment type="caution">
    <text evidence="1">The sequence shown here is derived from an EMBL/GenBank/DDBJ whole genome shotgun (WGS) entry which is preliminary data.</text>
</comment>
<sequence length="481" mass="55412">MKVRYNVYITLHTIDQVTDHWWISETSQSNNSSVNGKDRSQQNPDEPSQSSTPSLLSDLQLHSNEIGEIAEMPDYENLNTSAVLHYCKHKILKPYLRLLSVMGLKPTSEESEHFSKSCFLANFHTFQVIVFMCVGYILQYMACYRRDRGFCYIDTPVGTEDVSKMHTYDKTCHGSATFAYFIPSSLHLIAYLYTVYLFRVKENEQLQNLMERAFLLSFNPSNRGGQKRLVRILWLFIALGVVWIGAALVIVMSLMIDADTVTFQYLNYSPPQIQNLLKVLLILCTLWHDMVQGTIITSYCLQGQLLISHLYFLRLKLLQHTMSSLEWMKEVSEFKKLLKYFNDEYAPAVCIYSIVNISWGISGTAWLLRYDSQNPHIDPVTWFNVVNVFLWIFISSVPFIQAARLTTTCSMIQSIGHEVRVRPFVYQSTPGEDLDSLLLYTSTLKMCARLYRVPITGRYLCLFLTIGIVTSLTLGQLQFFS</sequence>
<accession>A0ACC2PBL2</accession>
<dbReference type="Proteomes" id="UP001239111">
    <property type="component" value="Chromosome 2"/>
</dbReference>
<organism evidence="1 2">
    <name type="scientific">Eretmocerus hayati</name>
    <dbReference type="NCBI Taxonomy" id="131215"/>
    <lineage>
        <taxon>Eukaryota</taxon>
        <taxon>Metazoa</taxon>
        <taxon>Ecdysozoa</taxon>
        <taxon>Arthropoda</taxon>
        <taxon>Hexapoda</taxon>
        <taxon>Insecta</taxon>
        <taxon>Pterygota</taxon>
        <taxon>Neoptera</taxon>
        <taxon>Endopterygota</taxon>
        <taxon>Hymenoptera</taxon>
        <taxon>Apocrita</taxon>
        <taxon>Proctotrupomorpha</taxon>
        <taxon>Chalcidoidea</taxon>
        <taxon>Aphelinidae</taxon>
        <taxon>Aphelininae</taxon>
        <taxon>Eretmocerus</taxon>
    </lineage>
</organism>
<evidence type="ECO:0000313" key="2">
    <source>
        <dbReference type="Proteomes" id="UP001239111"/>
    </source>
</evidence>
<evidence type="ECO:0000313" key="1">
    <source>
        <dbReference type="EMBL" id="KAJ8680478.1"/>
    </source>
</evidence>
<reference evidence="1" key="1">
    <citation type="submission" date="2023-04" db="EMBL/GenBank/DDBJ databases">
        <title>A chromosome-level genome assembly of the parasitoid wasp Eretmocerus hayati.</title>
        <authorList>
            <person name="Zhong Y."/>
            <person name="Liu S."/>
            <person name="Liu Y."/>
        </authorList>
    </citation>
    <scope>NUCLEOTIDE SEQUENCE</scope>
    <source>
        <strain evidence="1">ZJU_SS_LIU_2023</strain>
    </source>
</reference>
<proteinExistence type="predicted"/>
<protein>
    <submittedName>
        <fullName evidence="1">Uncharacterized protein</fullName>
    </submittedName>
</protein>
<keyword evidence="2" id="KW-1185">Reference proteome</keyword>